<evidence type="ECO:0000313" key="1">
    <source>
        <dbReference type="EMBL" id="RXH95337.1"/>
    </source>
</evidence>
<sequence length="83" mass="9222">MVLTNDRLFFRKCVTPNSFCMCKSAREVRDSDLPTLQLLGSCDLVIWGHIGYLVADTIGQHGKSAGGVGDAWKIWWQTQSCGM</sequence>
<keyword evidence="2" id="KW-1185">Reference proteome</keyword>
<comment type="caution">
    <text evidence="1">The sequence shown here is derived from an EMBL/GenBank/DDBJ whole genome shotgun (WGS) entry which is preliminary data.</text>
</comment>
<dbReference type="EMBL" id="RDQH01000333">
    <property type="protein sequence ID" value="RXH95337.1"/>
    <property type="molecule type" value="Genomic_DNA"/>
</dbReference>
<dbReference type="AlphaFoldDB" id="A0A498JKF6"/>
<reference evidence="1 2" key="1">
    <citation type="submission" date="2018-10" db="EMBL/GenBank/DDBJ databases">
        <title>A high-quality apple genome assembly.</title>
        <authorList>
            <person name="Hu J."/>
        </authorList>
    </citation>
    <scope>NUCLEOTIDE SEQUENCE [LARGE SCALE GENOMIC DNA]</scope>
    <source>
        <strain evidence="2">cv. HFTH1</strain>
        <tissue evidence="1">Young leaf</tissue>
    </source>
</reference>
<protein>
    <submittedName>
        <fullName evidence="1">Uncharacterized protein</fullName>
    </submittedName>
</protein>
<gene>
    <name evidence="1" type="ORF">DVH24_025021</name>
</gene>
<organism evidence="1 2">
    <name type="scientific">Malus domestica</name>
    <name type="common">Apple</name>
    <name type="synonym">Pyrus malus</name>
    <dbReference type="NCBI Taxonomy" id="3750"/>
    <lineage>
        <taxon>Eukaryota</taxon>
        <taxon>Viridiplantae</taxon>
        <taxon>Streptophyta</taxon>
        <taxon>Embryophyta</taxon>
        <taxon>Tracheophyta</taxon>
        <taxon>Spermatophyta</taxon>
        <taxon>Magnoliopsida</taxon>
        <taxon>eudicotyledons</taxon>
        <taxon>Gunneridae</taxon>
        <taxon>Pentapetalae</taxon>
        <taxon>rosids</taxon>
        <taxon>fabids</taxon>
        <taxon>Rosales</taxon>
        <taxon>Rosaceae</taxon>
        <taxon>Amygdaloideae</taxon>
        <taxon>Maleae</taxon>
        <taxon>Malus</taxon>
    </lineage>
</organism>
<evidence type="ECO:0000313" key="2">
    <source>
        <dbReference type="Proteomes" id="UP000290289"/>
    </source>
</evidence>
<proteinExistence type="predicted"/>
<dbReference type="Proteomes" id="UP000290289">
    <property type="component" value="Chromosome 7"/>
</dbReference>
<name>A0A498JKF6_MALDO</name>
<accession>A0A498JKF6</accession>